<dbReference type="RefSeq" id="XP_053582727.1">
    <property type="nucleotide sequence ID" value="XM_053733814.1"/>
</dbReference>
<gene>
    <name evidence="1" type="ORF">GCK72_020819</name>
</gene>
<protein>
    <recommendedName>
        <fullName evidence="3">BTB domain-containing protein</fullName>
    </recommendedName>
</protein>
<dbReference type="CTD" id="9808848"/>
<name>A0A6A5GIL7_CAERE</name>
<sequence length="155" mass="18317">MITIETYIVGPDDCVLFYPFKQLLQFHSQLFKDTNLLIREPNVRKINRNVMELLQITHGVKIKAPDDLLDTAHELEFRNVVRYCELQMIQEEYEEMFVFHYFRSAAEYNLNHYLAHLLKHVGGAGNLAAILLKLDIEELSSEYMKQCTKYFLENL</sequence>
<proteinExistence type="predicted"/>
<dbReference type="EMBL" id="WUAV01000005">
    <property type="protein sequence ID" value="KAF1754259.1"/>
    <property type="molecule type" value="Genomic_DNA"/>
</dbReference>
<comment type="caution">
    <text evidence="1">The sequence shown here is derived from an EMBL/GenBank/DDBJ whole genome shotgun (WGS) entry which is preliminary data.</text>
</comment>
<accession>A0A6A5GIL7</accession>
<evidence type="ECO:0000313" key="2">
    <source>
        <dbReference type="Proteomes" id="UP000483820"/>
    </source>
</evidence>
<dbReference type="AlphaFoldDB" id="A0A6A5GIL7"/>
<dbReference type="GeneID" id="9808848"/>
<dbReference type="Proteomes" id="UP000483820">
    <property type="component" value="Chromosome V"/>
</dbReference>
<evidence type="ECO:0000313" key="1">
    <source>
        <dbReference type="EMBL" id="KAF1754259.1"/>
    </source>
</evidence>
<evidence type="ECO:0008006" key="3">
    <source>
        <dbReference type="Google" id="ProtNLM"/>
    </source>
</evidence>
<organism evidence="1 2">
    <name type="scientific">Caenorhabditis remanei</name>
    <name type="common">Caenorhabditis vulgaris</name>
    <dbReference type="NCBI Taxonomy" id="31234"/>
    <lineage>
        <taxon>Eukaryota</taxon>
        <taxon>Metazoa</taxon>
        <taxon>Ecdysozoa</taxon>
        <taxon>Nematoda</taxon>
        <taxon>Chromadorea</taxon>
        <taxon>Rhabditida</taxon>
        <taxon>Rhabditina</taxon>
        <taxon>Rhabditomorpha</taxon>
        <taxon>Rhabditoidea</taxon>
        <taxon>Rhabditidae</taxon>
        <taxon>Peloderinae</taxon>
        <taxon>Caenorhabditis</taxon>
    </lineage>
</organism>
<dbReference type="KEGG" id="crq:GCK72_020819"/>
<reference evidence="1 2" key="1">
    <citation type="submission" date="2019-12" db="EMBL/GenBank/DDBJ databases">
        <title>Chromosome-level assembly of the Caenorhabditis remanei genome.</title>
        <authorList>
            <person name="Teterina A.A."/>
            <person name="Willis J.H."/>
            <person name="Phillips P.C."/>
        </authorList>
    </citation>
    <scope>NUCLEOTIDE SEQUENCE [LARGE SCALE GENOMIC DNA]</scope>
    <source>
        <strain evidence="1 2">PX506</strain>
        <tissue evidence="1">Whole organism</tissue>
    </source>
</reference>